<dbReference type="AlphaFoldDB" id="A0A3N1H480"/>
<dbReference type="InterPro" id="IPR045782">
    <property type="entry name" value="TrbL_3"/>
</dbReference>
<keyword evidence="2" id="KW-0472">Membrane</keyword>
<dbReference type="Proteomes" id="UP000268727">
    <property type="component" value="Unassembled WGS sequence"/>
</dbReference>
<dbReference type="RefSeq" id="WP_123743149.1">
    <property type="nucleotide sequence ID" value="NZ_RJKM01000001.1"/>
</dbReference>
<protein>
    <recommendedName>
        <fullName evidence="5">TrbL/VirB6 plasmid conjugal transfer protein</fullName>
    </recommendedName>
</protein>
<evidence type="ECO:0008006" key="5">
    <source>
        <dbReference type="Google" id="ProtNLM"/>
    </source>
</evidence>
<feature type="region of interest" description="Disordered" evidence="1">
    <location>
        <begin position="435"/>
        <end position="542"/>
    </location>
</feature>
<feature type="region of interest" description="Disordered" evidence="1">
    <location>
        <begin position="310"/>
        <end position="334"/>
    </location>
</feature>
<accession>A0A3N1H480</accession>
<evidence type="ECO:0000313" key="4">
    <source>
        <dbReference type="Proteomes" id="UP000268727"/>
    </source>
</evidence>
<dbReference type="Pfam" id="PF19590">
    <property type="entry name" value="TrbL_3"/>
    <property type="match status" value="1"/>
</dbReference>
<organism evidence="3 4">
    <name type="scientific">Saccharothrix texasensis</name>
    <dbReference type="NCBI Taxonomy" id="103734"/>
    <lineage>
        <taxon>Bacteria</taxon>
        <taxon>Bacillati</taxon>
        <taxon>Actinomycetota</taxon>
        <taxon>Actinomycetes</taxon>
        <taxon>Pseudonocardiales</taxon>
        <taxon>Pseudonocardiaceae</taxon>
        <taxon>Saccharothrix</taxon>
    </lineage>
</organism>
<reference evidence="3 4" key="1">
    <citation type="submission" date="2018-11" db="EMBL/GenBank/DDBJ databases">
        <title>Sequencing the genomes of 1000 actinobacteria strains.</title>
        <authorList>
            <person name="Klenk H.-P."/>
        </authorList>
    </citation>
    <scope>NUCLEOTIDE SEQUENCE [LARGE SCALE GENOMIC DNA]</scope>
    <source>
        <strain evidence="3 4">DSM 44231</strain>
    </source>
</reference>
<evidence type="ECO:0000256" key="1">
    <source>
        <dbReference type="SAM" id="MobiDB-lite"/>
    </source>
</evidence>
<evidence type="ECO:0000313" key="3">
    <source>
        <dbReference type="EMBL" id="ROP37333.1"/>
    </source>
</evidence>
<feature type="transmembrane region" description="Helical" evidence="2">
    <location>
        <begin position="208"/>
        <end position="234"/>
    </location>
</feature>
<keyword evidence="4" id="KW-1185">Reference proteome</keyword>
<feature type="transmembrane region" description="Helical" evidence="2">
    <location>
        <begin position="240"/>
        <end position="265"/>
    </location>
</feature>
<feature type="transmembrane region" description="Helical" evidence="2">
    <location>
        <begin position="176"/>
        <end position="196"/>
    </location>
</feature>
<keyword evidence="2" id="KW-1133">Transmembrane helix</keyword>
<feature type="transmembrane region" description="Helical" evidence="2">
    <location>
        <begin position="93"/>
        <end position="111"/>
    </location>
</feature>
<evidence type="ECO:0000256" key="2">
    <source>
        <dbReference type="SAM" id="Phobius"/>
    </source>
</evidence>
<proteinExistence type="predicted"/>
<sequence>MSECGILNPGACIGEGIAGFLHLLVGESLNVLLGWVGSSLLSTPTLDDLPRVGEIWEQSRLFVVAVYSLLVMLAGIVLMGHETVQARYSVREIVPRVVVGFLAANLSLFVGDHAIRLANAATMAVLGDGLDPQTSGKAVTELFVSLVANSLITGGLFAGALSVVLTILLVALLVGYIVRVALTVILLAGAPLPLMCHGLPQTEGLAYWFWRAGAGVLGIQVGQSLTLICALKVFLQPGGFHFFGAPTADGLVNLLVLISLIWVLVKIPGWVMRQVQIGGGGRRSFVGGLARAFVVGKTMGVLGGRGIGTAAASRSRGSGAGTGGAAHREPPWPAPIREWGGIGGPGTPEAVGRRLHAQRAQETARRRTVSGQQHLRFLQPVPQEPTHDLAAWNPAGSTTVPEFRTATASEDVSSSSPLPYPVGTAAVPVFRTGAERADNGSEPSPSTRTASVPPQLRFRPATDDTPVRPIRATTRAEAPVFRPATPQTGAHGRRARTHTPAPVLFRPPRPSDAPPPPPPPPAVRPVRGVPPVRPTRSGGERQ</sequence>
<dbReference type="EMBL" id="RJKM01000001">
    <property type="protein sequence ID" value="ROP37333.1"/>
    <property type="molecule type" value="Genomic_DNA"/>
</dbReference>
<comment type="caution">
    <text evidence="3">The sequence shown here is derived from an EMBL/GenBank/DDBJ whole genome shotgun (WGS) entry which is preliminary data.</text>
</comment>
<name>A0A3N1H480_9PSEU</name>
<feature type="compositionally biased region" description="Polar residues" evidence="1">
    <location>
        <begin position="441"/>
        <end position="452"/>
    </location>
</feature>
<feature type="transmembrane region" description="Helical" evidence="2">
    <location>
        <begin position="142"/>
        <end position="170"/>
    </location>
</feature>
<dbReference type="OrthoDB" id="3417255at2"/>
<keyword evidence="2" id="KW-0812">Transmembrane</keyword>
<feature type="compositionally biased region" description="Pro residues" evidence="1">
    <location>
        <begin position="505"/>
        <end position="523"/>
    </location>
</feature>
<feature type="transmembrane region" description="Helical" evidence="2">
    <location>
        <begin position="61"/>
        <end position="81"/>
    </location>
</feature>
<gene>
    <name evidence="3" type="ORF">EDD40_2638</name>
</gene>